<reference evidence="3 4" key="1">
    <citation type="submission" date="2021-10" db="EMBL/GenBank/DDBJ databases">
        <title>Anaerobic single-cell dispensing facilitates the cultivation of human gut bacteria.</title>
        <authorList>
            <person name="Afrizal A."/>
        </authorList>
    </citation>
    <scope>NUCLEOTIDE SEQUENCE [LARGE SCALE GENOMIC DNA]</scope>
    <source>
        <strain evidence="3 4">CLA-AA-H232</strain>
    </source>
</reference>
<sequence>MKKLLTIILSAALILSTTACGFNSELEALKKENEKLKAQLESSEKKDTPKPTQNSTPSPTENQSADNNSTYELTAGDYEIPGDIPAGKYDIIAISGDGEFILDGNDNFIDERMSSNAEENSNAIKERKNASLKDGNSITINYNLKVQLVPKN</sequence>
<evidence type="ECO:0000256" key="1">
    <source>
        <dbReference type="SAM" id="MobiDB-lite"/>
    </source>
</evidence>
<dbReference type="Proteomes" id="UP001198242">
    <property type="component" value="Unassembled WGS sequence"/>
</dbReference>
<keyword evidence="2" id="KW-0732">Signal</keyword>
<dbReference type="EMBL" id="JAJEQM010000012">
    <property type="protein sequence ID" value="MCC2211023.1"/>
    <property type="molecule type" value="Genomic_DNA"/>
</dbReference>
<proteinExistence type="predicted"/>
<feature type="signal peptide" evidence="2">
    <location>
        <begin position="1"/>
        <end position="21"/>
    </location>
</feature>
<feature type="chain" id="PRO_5042154785" description="Lipoprotein" evidence="2">
    <location>
        <begin position="22"/>
        <end position="152"/>
    </location>
</feature>
<feature type="compositionally biased region" description="Basic and acidic residues" evidence="1">
    <location>
        <begin position="37"/>
        <end position="49"/>
    </location>
</feature>
<dbReference type="PROSITE" id="PS51257">
    <property type="entry name" value="PROKAR_LIPOPROTEIN"/>
    <property type="match status" value="1"/>
</dbReference>
<protein>
    <recommendedName>
        <fullName evidence="5">Lipoprotein</fullName>
    </recommendedName>
</protein>
<comment type="caution">
    <text evidence="3">The sequence shown here is derived from an EMBL/GenBank/DDBJ whole genome shotgun (WGS) entry which is preliminary data.</text>
</comment>
<evidence type="ECO:0000313" key="4">
    <source>
        <dbReference type="Proteomes" id="UP001198242"/>
    </source>
</evidence>
<keyword evidence="4" id="KW-1185">Reference proteome</keyword>
<gene>
    <name evidence="3" type="ORF">LKE05_09510</name>
</gene>
<name>A0AAE3DZV4_9FIRM</name>
<dbReference type="AlphaFoldDB" id="A0AAE3DZV4"/>
<organism evidence="3 4">
    <name type="scientific">Hominilimicola fabiformis</name>
    <dbReference type="NCBI Taxonomy" id="2885356"/>
    <lineage>
        <taxon>Bacteria</taxon>
        <taxon>Bacillati</taxon>
        <taxon>Bacillota</taxon>
        <taxon>Clostridia</taxon>
        <taxon>Eubacteriales</taxon>
        <taxon>Oscillospiraceae</taxon>
        <taxon>Hominilimicola</taxon>
    </lineage>
</organism>
<feature type="compositionally biased region" description="Polar residues" evidence="1">
    <location>
        <begin position="50"/>
        <end position="72"/>
    </location>
</feature>
<dbReference type="RefSeq" id="WP_308456662.1">
    <property type="nucleotide sequence ID" value="NZ_JAJEQM010000012.1"/>
</dbReference>
<evidence type="ECO:0008006" key="5">
    <source>
        <dbReference type="Google" id="ProtNLM"/>
    </source>
</evidence>
<accession>A0AAE3DZV4</accession>
<feature type="region of interest" description="Disordered" evidence="1">
    <location>
        <begin position="37"/>
        <end position="77"/>
    </location>
</feature>
<evidence type="ECO:0000256" key="2">
    <source>
        <dbReference type="SAM" id="SignalP"/>
    </source>
</evidence>
<evidence type="ECO:0000313" key="3">
    <source>
        <dbReference type="EMBL" id="MCC2211023.1"/>
    </source>
</evidence>